<feature type="region of interest" description="Disordered" evidence="1">
    <location>
        <begin position="1"/>
        <end position="21"/>
    </location>
</feature>
<protein>
    <submittedName>
        <fullName evidence="2">Uncharacterized protein</fullName>
    </submittedName>
</protein>
<evidence type="ECO:0000313" key="2">
    <source>
        <dbReference type="EMBL" id="VFR25542.1"/>
    </source>
</evidence>
<evidence type="ECO:0000256" key="1">
    <source>
        <dbReference type="SAM" id="MobiDB-lite"/>
    </source>
</evidence>
<dbReference type="AlphaFoldDB" id="A0A484PHP8"/>
<organism evidence="2">
    <name type="scientific">plant metagenome</name>
    <dbReference type="NCBI Taxonomy" id="1297885"/>
    <lineage>
        <taxon>unclassified sequences</taxon>
        <taxon>metagenomes</taxon>
        <taxon>organismal metagenomes</taxon>
    </lineage>
</organism>
<accession>A0A484PHP8</accession>
<gene>
    <name evidence="2" type="ORF">AMP9_1972</name>
</gene>
<feature type="compositionally biased region" description="Basic residues" evidence="1">
    <location>
        <begin position="1"/>
        <end position="12"/>
    </location>
</feature>
<reference evidence="2" key="1">
    <citation type="submission" date="2019-03" db="EMBL/GenBank/DDBJ databases">
        <authorList>
            <person name="Danneels B."/>
        </authorList>
    </citation>
    <scope>NUCLEOTIDE SEQUENCE</scope>
</reference>
<sequence length="37" mass="4263">MEEKRKPARHGSGHAGLSNEDLLQRKNEARIVRFFLA</sequence>
<proteinExistence type="predicted"/>
<name>A0A484PHP8_9ZZZZ</name>
<dbReference type="EMBL" id="CAADHY010000018">
    <property type="protein sequence ID" value="VFR25542.1"/>
    <property type="molecule type" value="Genomic_DNA"/>
</dbReference>